<keyword evidence="1" id="KW-0678">Repressor</keyword>
<dbReference type="Gene3D" id="3.40.50.2300">
    <property type="match status" value="2"/>
</dbReference>
<evidence type="ECO:0000256" key="4">
    <source>
        <dbReference type="ARBA" id="ARBA00023163"/>
    </source>
</evidence>
<organism evidence="6 7">
    <name type="scientific">Dictyobacter kobayashii</name>
    <dbReference type="NCBI Taxonomy" id="2014872"/>
    <lineage>
        <taxon>Bacteria</taxon>
        <taxon>Bacillati</taxon>
        <taxon>Chloroflexota</taxon>
        <taxon>Ktedonobacteria</taxon>
        <taxon>Ktedonobacterales</taxon>
        <taxon>Dictyobacteraceae</taxon>
        <taxon>Dictyobacter</taxon>
    </lineage>
</organism>
<evidence type="ECO:0000256" key="2">
    <source>
        <dbReference type="ARBA" id="ARBA00023015"/>
    </source>
</evidence>
<dbReference type="SUPFAM" id="SSF53822">
    <property type="entry name" value="Periplasmic binding protein-like I"/>
    <property type="match status" value="1"/>
</dbReference>
<dbReference type="PRINTS" id="PR00035">
    <property type="entry name" value="HTHGNTR"/>
</dbReference>
<dbReference type="GO" id="GO:0000976">
    <property type="term" value="F:transcription cis-regulatory region binding"/>
    <property type="evidence" value="ECO:0007669"/>
    <property type="project" value="TreeGrafter"/>
</dbReference>
<dbReference type="Pfam" id="PF00392">
    <property type="entry name" value="GntR"/>
    <property type="match status" value="1"/>
</dbReference>
<gene>
    <name evidence="6" type="primary">rliB</name>
    <name evidence="6" type="ORF">KDK_09280</name>
</gene>
<dbReference type="CDD" id="cd07377">
    <property type="entry name" value="WHTH_GntR"/>
    <property type="match status" value="1"/>
</dbReference>
<dbReference type="PANTHER" id="PTHR30146:SF95">
    <property type="entry name" value="RIBOSE OPERON REPRESSOR"/>
    <property type="match status" value="1"/>
</dbReference>
<dbReference type="Pfam" id="PF13377">
    <property type="entry name" value="Peripla_BP_3"/>
    <property type="match status" value="1"/>
</dbReference>
<dbReference type="OrthoDB" id="9799482at2"/>
<accession>A0A402ADG0</accession>
<dbReference type="Gene3D" id="1.10.10.10">
    <property type="entry name" value="Winged helix-like DNA-binding domain superfamily/Winged helix DNA-binding domain"/>
    <property type="match status" value="1"/>
</dbReference>
<comment type="caution">
    <text evidence="6">The sequence shown here is derived from an EMBL/GenBank/DDBJ whole genome shotgun (WGS) entry which is preliminary data.</text>
</comment>
<dbReference type="InterPro" id="IPR046335">
    <property type="entry name" value="LacI/GalR-like_sensor"/>
</dbReference>
<evidence type="ECO:0000256" key="3">
    <source>
        <dbReference type="ARBA" id="ARBA00023125"/>
    </source>
</evidence>
<evidence type="ECO:0000256" key="1">
    <source>
        <dbReference type="ARBA" id="ARBA00022491"/>
    </source>
</evidence>
<keyword evidence="3" id="KW-0238">DNA-binding</keyword>
<dbReference type="PROSITE" id="PS50949">
    <property type="entry name" value="HTH_GNTR"/>
    <property type="match status" value="1"/>
</dbReference>
<keyword evidence="7" id="KW-1185">Reference proteome</keyword>
<proteinExistence type="predicted"/>
<name>A0A402ADG0_9CHLR</name>
<dbReference type="InterPro" id="IPR036388">
    <property type="entry name" value="WH-like_DNA-bd_sf"/>
</dbReference>
<dbReference type="Proteomes" id="UP000287188">
    <property type="component" value="Unassembled WGS sequence"/>
</dbReference>
<dbReference type="EMBL" id="BIFS01000001">
    <property type="protein sequence ID" value="GCE17128.1"/>
    <property type="molecule type" value="Genomic_DNA"/>
</dbReference>
<reference evidence="7" key="1">
    <citation type="submission" date="2018-12" db="EMBL/GenBank/DDBJ databases">
        <title>Tengunoibacter tsumagoiensis gen. nov., sp. nov., Dictyobacter kobayashii sp. nov., D. alpinus sp. nov., and D. joshuensis sp. nov. and description of Dictyobacteraceae fam. nov. within the order Ktedonobacterales isolated from Tengu-no-mugimeshi.</title>
        <authorList>
            <person name="Wang C.M."/>
            <person name="Zheng Y."/>
            <person name="Sakai Y."/>
            <person name="Toyoda A."/>
            <person name="Minakuchi Y."/>
            <person name="Abe K."/>
            <person name="Yokota A."/>
            <person name="Yabe S."/>
        </authorList>
    </citation>
    <scope>NUCLEOTIDE SEQUENCE [LARGE SCALE GENOMIC DNA]</scope>
    <source>
        <strain evidence="7">Uno11</strain>
    </source>
</reference>
<dbReference type="InterPro" id="IPR028082">
    <property type="entry name" value="Peripla_BP_I"/>
</dbReference>
<dbReference type="PANTHER" id="PTHR30146">
    <property type="entry name" value="LACI-RELATED TRANSCRIPTIONAL REPRESSOR"/>
    <property type="match status" value="1"/>
</dbReference>
<dbReference type="CDD" id="cd06267">
    <property type="entry name" value="PBP1_LacI_sugar_binding-like"/>
    <property type="match status" value="1"/>
</dbReference>
<feature type="domain" description="HTH gntR-type" evidence="5">
    <location>
        <begin position="5"/>
        <end position="73"/>
    </location>
</feature>
<evidence type="ECO:0000313" key="6">
    <source>
        <dbReference type="EMBL" id="GCE17128.1"/>
    </source>
</evidence>
<keyword evidence="2" id="KW-0805">Transcription regulation</keyword>
<dbReference type="GO" id="GO:0003700">
    <property type="term" value="F:DNA-binding transcription factor activity"/>
    <property type="evidence" value="ECO:0007669"/>
    <property type="project" value="InterPro"/>
</dbReference>
<evidence type="ECO:0000313" key="7">
    <source>
        <dbReference type="Proteomes" id="UP000287188"/>
    </source>
</evidence>
<dbReference type="InterPro" id="IPR000524">
    <property type="entry name" value="Tscrpt_reg_HTH_GntR"/>
</dbReference>
<dbReference type="RefSeq" id="WP_126548871.1">
    <property type="nucleotide sequence ID" value="NZ_BIFS01000001.1"/>
</dbReference>
<dbReference type="InterPro" id="IPR036390">
    <property type="entry name" value="WH_DNA-bd_sf"/>
</dbReference>
<dbReference type="SMART" id="SM00345">
    <property type="entry name" value="HTH_GNTR"/>
    <property type="match status" value="1"/>
</dbReference>
<evidence type="ECO:0000259" key="5">
    <source>
        <dbReference type="PROSITE" id="PS50949"/>
    </source>
</evidence>
<keyword evidence="4" id="KW-0804">Transcription</keyword>
<dbReference type="SUPFAM" id="SSF46785">
    <property type="entry name" value="Winged helix' DNA-binding domain"/>
    <property type="match status" value="1"/>
</dbReference>
<protein>
    <submittedName>
        <fullName evidence="6">Transcriptional regulator</fullName>
    </submittedName>
</protein>
<sequence>MAKKNTSYRVIYDQLRRHIFSGHYRPGDKLPTEMELATTFGVSRATGGAALKALEHEGLVSRSPRSGTIVTHRILASQNGNNQRLIAWIQPINDLYASELLRACQHAAHEAGYSFLFQLTDDTITEEKAIQQVRAIGVSGIMLFPRDGKSYNIEVLRLIVDKFPLVLLDRYLRGVDCGAVYSDNVNGARDVIRELINAGHRNICAVSYNTQGTTSIEDRLEGYTLALTDAGIAIDRSHIYIEEQYHLLYQNEPVSQSLVEQFAEYLRNKPEITSIFATNGLLAEMAMRAALYLELAVPEQLSIVCIDAVMSPLQLTPLFTYGGQQTQKIGETGIELLLEQIAGSPPRQVVLPMKVVSSNSVMPPYDRTTNA</sequence>
<dbReference type="AlphaFoldDB" id="A0A402ADG0"/>